<accession>A0A2U1JUS5</accession>
<feature type="domain" description="Cytochrome c" evidence="6">
    <location>
        <begin position="46"/>
        <end position="131"/>
    </location>
</feature>
<dbReference type="InterPro" id="IPR009056">
    <property type="entry name" value="Cyt_c-like_dom"/>
</dbReference>
<dbReference type="GO" id="GO:0020037">
    <property type="term" value="F:heme binding"/>
    <property type="evidence" value="ECO:0007669"/>
    <property type="project" value="InterPro"/>
</dbReference>
<comment type="caution">
    <text evidence="7">The sequence shown here is derived from an EMBL/GenBank/DDBJ whole genome shotgun (WGS) entry which is preliminary data.</text>
</comment>
<keyword evidence="5" id="KW-0732">Signal</keyword>
<organism evidence="7 8">
    <name type="scientific">Flavobacterium laiguense</name>
    <dbReference type="NCBI Taxonomy" id="2169409"/>
    <lineage>
        <taxon>Bacteria</taxon>
        <taxon>Pseudomonadati</taxon>
        <taxon>Bacteroidota</taxon>
        <taxon>Flavobacteriia</taxon>
        <taxon>Flavobacteriales</taxon>
        <taxon>Flavobacteriaceae</taxon>
        <taxon>Flavobacterium</taxon>
    </lineage>
</organism>
<gene>
    <name evidence="7" type="ORF">DB891_10820</name>
</gene>
<evidence type="ECO:0000313" key="7">
    <source>
        <dbReference type="EMBL" id="PWA08709.1"/>
    </source>
</evidence>
<dbReference type="PANTHER" id="PTHR40394:SF2">
    <property type="entry name" value="QUINOL:CYTOCHROME C OXIDOREDUCTASE MEMBRANE PROTEIN"/>
    <property type="match status" value="1"/>
</dbReference>
<dbReference type="PROSITE" id="PS51007">
    <property type="entry name" value="CYTC"/>
    <property type="match status" value="1"/>
</dbReference>
<dbReference type="PANTHER" id="PTHR40394">
    <property type="entry name" value="LIPOPROTEIN-RELATED"/>
    <property type="match status" value="1"/>
</dbReference>
<keyword evidence="2 4" id="KW-0479">Metal-binding</keyword>
<evidence type="ECO:0000259" key="6">
    <source>
        <dbReference type="PROSITE" id="PS51007"/>
    </source>
</evidence>
<dbReference type="InterPro" id="IPR036909">
    <property type="entry name" value="Cyt_c-like_dom_sf"/>
</dbReference>
<dbReference type="Gene3D" id="1.10.760.10">
    <property type="entry name" value="Cytochrome c-like domain"/>
    <property type="match status" value="1"/>
</dbReference>
<dbReference type="RefSeq" id="WP_116763407.1">
    <property type="nucleotide sequence ID" value="NZ_QCZH01000011.1"/>
</dbReference>
<keyword evidence="3 4" id="KW-0408">Iron</keyword>
<dbReference type="EMBL" id="QCZH01000011">
    <property type="protein sequence ID" value="PWA08709.1"/>
    <property type="molecule type" value="Genomic_DNA"/>
</dbReference>
<proteinExistence type="predicted"/>
<evidence type="ECO:0000256" key="1">
    <source>
        <dbReference type="ARBA" id="ARBA00022617"/>
    </source>
</evidence>
<protein>
    <submittedName>
        <fullName evidence="7">Cytochrome c class I</fullName>
    </submittedName>
</protein>
<reference evidence="7 8" key="1">
    <citation type="submission" date="2018-04" db="EMBL/GenBank/DDBJ databases">
        <title>Flavobacterium sp. nov., isolated from glacier ice.</title>
        <authorList>
            <person name="Liu Q."/>
            <person name="Xin Y.-H."/>
        </authorList>
    </citation>
    <scope>NUCLEOTIDE SEQUENCE [LARGE SCALE GENOMIC DNA]</scope>
    <source>
        <strain evidence="7 8">LB2P30</strain>
    </source>
</reference>
<feature type="chain" id="PRO_5015655792" evidence="5">
    <location>
        <begin position="24"/>
        <end position="133"/>
    </location>
</feature>
<feature type="signal peptide" evidence="5">
    <location>
        <begin position="1"/>
        <end position="23"/>
    </location>
</feature>
<evidence type="ECO:0000256" key="4">
    <source>
        <dbReference type="PROSITE-ProRule" id="PRU00433"/>
    </source>
</evidence>
<keyword evidence="8" id="KW-1185">Reference proteome</keyword>
<dbReference type="AlphaFoldDB" id="A0A2U1JUS5"/>
<dbReference type="Proteomes" id="UP000245618">
    <property type="component" value="Unassembled WGS sequence"/>
</dbReference>
<sequence length="133" mass="15128">MKVKFRFLIVFVLFLFCGTESFSQEISWVAPEYSNSLKNPFLGNQKATDKGKETFNQMCVLCHGLKGEGNGEAGLTLERHPANFLALNVKSQTDGAIFWKITNGKPPMASYFELLTDNQRWELVNYIRELGKK</sequence>
<name>A0A2U1JUS5_9FLAO</name>
<dbReference type="GO" id="GO:0009055">
    <property type="term" value="F:electron transfer activity"/>
    <property type="evidence" value="ECO:0007669"/>
    <property type="project" value="InterPro"/>
</dbReference>
<evidence type="ECO:0000313" key="8">
    <source>
        <dbReference type="Proteomes" id="UP000245618"/>
    </source>
</evidence>
<dbReference type="SUPFAM" id="SSF46626">
    <property type="entry name" value="Cytochrome c"/>
    <property type="match status" value="1"/>
</dbReference>
<dbReference type="Pfam" id="PF13442">
    <property type="entry name" value="Cytochrome_CBB3"/>
    <property type="match status" value="1"/>
</dbReference>
<evidence type="ECO:0000256" key="2">
    <source>
        <dbReference type="ARBA" id="ARBA00022723"/>
    </source>
</evidence>
<dbReference type="OrthoDB" id="9811395at2"/>
<dbReference type="GO" id="GO:0046872">
    <property type="term" value="F:metal ion binding"/>
    <property type="evidence" value="ECO:0007669"/>
    <property type="project" value="UniProtKB-KW"/>
</dbReference>
<evidence type="ECO:0000256" key="5">
    <source>
        <dbReference type="SAM" id="SignalP"/>
    </source>
</evidence>
<evidence type="ECO:0000256" key="3">
    <source>
        <dbReference type="ARBA" id="ARBA00023004"/>
    </source>
</evidence>
<keyword evidence="1 4" id="KW-0349">Heme</keyword>